<dbReference type="AlphaFoldDB" id="A0A6A6TAM1"/>
<gene>
    <name evidence="2" type="ORF">K491DRAFT_715108</name>
</gene>
<accession>A0A6A6TAM1</accession>
<keyword evidence="3" id="KW-1185">Reference proteome</keyword>
<reference evidence="2" key="1">
    <citation type="journal article" date="2020" name="Stud. Mycol.">
        <title>101 Dothideomycetes genomes: a test case for predicting lifestyles and emergence of pathogens.</title>
        <authorList>
            <person name="Haridas S."/>
            <person name="Albert R."/>
            <person name="Binder M."/>
            <person name="Bloem J."/>
            <person name="Labutti K."/>
            <person name="Salamov A."/>
            <person name="Andreopoulos B."/>
            <person name="Baker S."/>
            <person name="Barry K."/>
            <person name="Bills G."/>
            <person name="Bluhm B."/>
            <person name="Cannon C."/>
            <person name="Castanera R."/>
            <person name="Culley D."/>
            <person name="Daum C."/>
            <person name="Ezra D."/>
            <person name="Gonzalez J."/>
            <person name="Henrissat B."/>
            <person name="Kuo A."/>
            <person name="Liang C."/>
            <person name="Lipzen A."/>
            <person name="Lutzoni F."/>
            <person name="Magnuson J."/>
            <person name="Mondo S."/>
            <person name="Nolan M."/>
            <person name="Ohm R."/>
            <person name="Pangilinan J."/>
            <person name="Park H.-J."/>
            <person name="Ramirez L."/>
            <person name="Alfaro M."/>
            <person name="Sun H."/>
            <person name="Tritt A."/>
            <person name="Yoshinaga Y."/>
            <person name="Zwiers L.-H."/>
            <person name="Turgeon B."/>
            <person name="Goodwin S."/>
            <person name="Spatafora J."/>
            <person name="Crous P."/>
            <person name="Grigoriev I."/>
        </authorList>
    </citation>
    <scope>NUCLEOTIDE SEQUENCE</scope>
    <source>
        <strain evidence="2">CBS 122681</strain>
    </source>
</reference>
<feature type="region of interest" description="Disordered" evidence="1">
    <location>
        <begin position="96"/>
        <end position="116"/>
    </location>
</feature>
<proteinExistence type="predicted"/>
<sequence length="205" mass="22551">MCHWGLRVWKCGDSFFTKCSPCSFDRAVRDPSNLLNPLHPSITPFGKASSISAEQLDTTTPSKKGPHDRKTRRRNMKNRLPKNCFKDRLDKTISRSIPDSSPCLPPPKLPSIDLSSPRNTVTKLLDDGSEVVYPRDTTTGKTIPIPVSEIGKGSSFGHQALGEQGKCNVFEVVSQTKEETMCPACARSPKRARLPAHARGCFGLS</sequence>
<protein>
    <submittedName>
        <fullName evidence="2">Uncharacterized protein</fullName>
    </submittedName>
</protein>
<evidence type="ECO:0000313" key="3">
    <source>
        <dbReference type="Proteomes" id="UP000799324"/>
    </source>
</evidence>
<dbReference type="OrthoDB" id="3929108at2759"/>
<organism evidence="2 3">
    <name type="scientific">Lophiostoma macrostomum CBS 122681</name>
    <dbReference type="NCBI Taxonomy" id="1314788"/>
    <lineage>
        <taxon>Eukaryota</taxon>
        <taxon>Fungi</taxon>
        <taxon>Dikarya</taxon>
        <taxon>Ascomycota</taxon>
        <taxon>Pezizomycotina</taxon>
        <taxon>Dothideomycetes</taxon>
        <taxon>Pleosporomycetidae</taxon>
        <taxon>Pleosporales</taxon>
        <taxon>Lophiostomataceae</taxon>
        <taxon>Lophiostoma</taxon>
    </lineage>
</organism>
<dbReference type="EMBL" id="MU004333">
    <property type="protein sequence ID" value="KAF2656702.1"/>
    <property type="molecule type" value="Genomic_DNA"/>
</dbReference>
<name>A0A6A6TAM1_9PLEO</name>
<feature type="compositionally biased region" description="Basic residues" evidence="1">
    <location>
        <begin position="64"/>
        <end position="80"/>
    </location>
</feature>
<feature type="region of interest" description="Disordered" evidence="1">
    <location>
        <begin position="50"/>
        <end position="81"/>
    </location>
</feature>
<feature type="compositionally biased region" description="Polar residues" evidence="1">
    <location>
        <begin position="50"/>
        <end position="62"/>
    </location>
</feature>
<evidence type="ECO:0000313" key="2">
    <source>
        <dbReference type="EMBL" id="KAF2656702.1"/>
    </source>
</evidence>
<evidence type="ECO:0000256" key="1">
    <source>
        <dbReference type="SAM" id="MobiDB-lite"/>
    </source>
</evidence>
<dbReference type="Proteomes" id="UP000799324">
    <property type="component" value="Unassembled WGS sequence"/>
</dbReference>